<evidence type="ECO:0000256" key="1">
    <source>
        <dbReference type="SAM" id="SignalP"/>
    </source>
</evidence>
<sequence>MELKQLYTWMSLLLGIVICKLSECSAKATYYDLDSYENSYERSYDHKKYDSHNSYALTYGKPLSAEYLDKLNTGYYYVDNGYIAPVPSSNAGASQRSYGSYFNDDLSDSYRFSPIVRYGRTRAKRKKLFVPNFFG</sequence>
<name>B4J7Z8_DROGR</name>
<accession>B4J7Z8</accession>
<gene>
    <name evidence="2" type="primary">Dgri\GH20016</name>
    <name evidence="2" type="ORF">Dgri_GH20016</name>
</gene>
<evidence type="ECO:0000313" key="2">
    <source>
        <dbReference type="EMBL" id="EDW02228.1"/>
    </source>
</evidence>
<dbReference type="STRING" id="7222.B4J7Z8"/>
<reference evidence="2 3" key="1">
    <citation type="journal article" date="2007" name="Nature">
        <title>Evolution of genes and genomes on the Drosophila phylogeny.</title>
        <authorList>
            <consortium name="Drosophila 12 Genomes Consortium"/>
            <person name="Clark A.G."/>
            <person name="Eisen M.B."/>
            <person name="Smith D.R."/>
            <person name="Bergman C.M."/>
            <person name="Oliver B."/>
            <person name="Markow T.A."/>
            <person name="Kaufman T.C."/>
            <person name="Kellis M."/>
            <person name="Gelbart W."/>
            <person name="Iyer V.N."/>
            <person name="Pollard D.A."/>
            <person name="Sackton T.B."/>
            <person name="Larracuente A.M."/>
            <person name="Singh N.D."/>
            <person name="Abad J.P."/>
            <person name="Abt D.N."/>
            <person name="Adryan B."/>
            <person name="Aguade M."/>
            <person name="Akashi H."/>
            <person name="Anderson W.W."/>
            <person name="Aquadro C.F."/>
            <person name="Ardell D.H."/>
            <person name="Arguello R."/>
            <person name="Artieri C.G."/>
            <person name="Barbash D.A."/>
            <person name="Barker D."/>
            <person name="Barsanti P."/>
            <person name="Batterham P."/>
            <person name="Batzoglou S."/>
            <person name="Begun D."/>
            <person name="Bhutkar A."/>
            <person name="Blanco E."/>
            <person name="Bosak S.A."/>
            <person name="Bradley R.K."/>
            <person name="Brand A.D."/>
            <person name="Brent M.R."/>
            <person name="Brooks A.N."/>
            <person name="Brown R.H."/>
            <person name="Butlin R.K."/>
            <person name="Caggese C."/>
            <person name="Calvi B.R."/>
            <person name="Bernardo de Carvalho A."/>
            <person name="Caspi A."/>
            <person name="Castrezana S."/>
            <person name="Celniker S.E."/>
            <person name="Chang J.L."/>
            <person name="Chapple C."/>
            <person name="Chatterji S."/>
            <person name="Chinwalla A."/>
            <person name="Civetta A."/>
            <person name="Clifton S.W."/>
            <person name="Comeron J.M."/>
            <person name="Costello J.C."/>
            <person name="Coyne J.A."/>
            <person name="Daub J."/>
            <person name="David R.G."/>
            <person name="Delcher A.L."/>
            <person name="Delehaunty K."/>
            <person name="Do C.B."/>
            <person name="Ebling H."/>
            <person name="Edwards K."/>
            <person name="Eickbush T."/>
            <person name="Evans J.D."/>
            <person name="Filipski A."/>
            <person name="Findeiss S."/>
            <person name="Freyhult E."/>
            <person name="Fulton L."/>
            <person name="Fulton R."/>
            <person name="Garcia A.C."/>
            <person name="Gardiner A."/>
            <person name="Garfield D.A."/>
            <person name="Garvin B.E."/>
            <person name="Gibson G."/>
            <person name="Gilbert D."/>
            <person name="Gnerre S."/>
            <person name="Godfrey J."/>
            <person name="Good R."/>
            <person name="Gotea V."/>
            <person name="Gravely B."/>
            <person name="Greenberg A.J."/>
            <person name="Griffiths-Jones S."/>
            <person name="Gross S."/>
            <person name="Guigo R."/>
            <person name="Gustafson E.A."/>
            <person name="Haerty W."/>
            <person name="Hahn M.W."/>
            <person name="Halligan D.L."/>
            <person name="Halpern A.L."/>
            <person name="Halter G.M."/>
            <person name="Han M.V."/>
            <person name="Heger A."/>
            <person name="Hillier L."/>
            <person name="Hinrichs A.S."/>
            <person name="Holmes I."/>
            <person name="Hoskins R.A."/>
            <person name="Hubisz M.J."/>
            <person name="Hultmark D."/>
            <person name="Huntley M.A."/>
            <person name="Jaffe D.B."/>
            <person name="Jagadeeshan S."/>
            <person name="Jeck W.R."/>
            <person name="Johnson J."/>
            <person name="Jones C.D."/>
            <person name="Jordan W.C."/>
            <person name="Karpen G.H."/>
            <person name="Kataoka E."/>
            <person name="Keightley P.D."/>
            <person name="Kheradpour P."/>
            <person name="Kirkness E.F."/>
            <person name="Koerich L.B."/>
            <person name="Kristiansen K."/>
            <person name="Kudrna D."/>
            <person name="Kulathinal R.J."/>
            <person name="Kumar S."/>
            <person name="Kwok R."/>
            <person name="Lander E."/>
            <person name="Langley C.H."/>
            <person name="Lapoint R."/>
            <person name="Lazzaro B.P."/>
            <person name="Lee S.J."/>
            <person name="Levesque L."/>
            <person name="Li R."/>
            <person name="Lin C.F."/>
            <person name="Lin M.F."/>
            <person name="Lindblad-Toh K."/>
            <person name="Llopart A."/>
            <person name="Long M."/>
            <person name="Low L."/>
            <person name="Lozovsky E."/>
            <person name="Lu J."/>
            <person name="Luo M."/>
            <person name="Machado C.A."/>
            <person name="Makalowski W."/>
            <person name="Marzo M."/>
            <person name="Matsuda M."/>
            <person name="Matzkin L."/>
            <person name="McAllister B."/>
            <person name="McBride C.S."/>
            <person name="McKernan B."/>
            <person name="McKernan K."/>
            <person name="Mendez-Lago M."/>
            <person name="Minx P."/>
            <person name="Mollenhauer M.U."/>
            <person name="Montooth K."/>
            <person name="Mount S.M."/>
            <person name="Mu X."/>
            <person name="Myers E."/>
            <person name="Negre B."/>
            <person name="Newfeld S."/>
            <person name="Nielsen R."/>
            <person name="Noor M.A."/>
            <person name="O'Grady P."/>
            <person name="Pachter L."/>
            <person name="Papaceit M."/>
            <person name="Parisi M.J."/>
            <person name="Parisi M."/>
            <person name="Parts L."/>
            <person name="Pedersen J.S."/>
            <person name="Pesole G."/>
            <person name="Phillippy A.M."/>
            <person name="Ponting C.P."/>
            <person name="Pop M."/>
            <person name="Porcelli D."/>
            <person name="Powell J.R."/>
            <person name="Prohaska S."/>
            <person name="Pruitt K."/>
            <person name="Puig M."/>
            <person name="Quesneville H."/>
            <person name="Ram K.R."/>
            <person name="Rand D."/>
            <person name="Rasmussen M.D."/>
            <person name="Reed L.K."/>
            <person name="Reenan R."/>
            <person name="Reily A."/>
            <person name="Remington K.A."/>
            <person name="Rieger T.T."/>
            <person name="Ritchie M.G."/>
            <person name="Robin C."/>
            <person name="Rogers Y.H."/>
            <person name="Rohde C."/>
            <person name="Rozas J."/>
            <person name="Rubenfield M.J."/>
            <person name="Ruiz A."/>
            <person name="Russo S."/>
            <person name="Salzberg S.L."/>
            <person name="Sanchez-Gracia A."/>
            <person name="Saranga D.J."/>
            <person name="Sato H."/>
            <person name="Schaeffer S.W."/>
            <person name="Schatz M.C."/>
            <person name="Schlenke T."/>
            <person name="Schwartz R."/>
            <person name="Segarra C."/>
            <person name="Singh R.S."/>
            <person name="Sirot L."/>
            <person name="Sirota M."/>
            <person name="Sisneros N.B."/>
            <person name="Smith C.D."/>
            <person name="Smith T.F."/>
            <person name="Spieth J."/>
            <person name="Stage D.E."/>
            <person name="Stark A."/>
            <person name="Stephan W."/>
            <person name="Strausberg R.L."/>
            <person name="Strempel S."/>
            <person name="Sturgill D."/>
            <person name="Sutton G."/>
            <person name="Sutton G.G."/>
            <person name="Tao W."/>
            <person name="Teichmann S."/>
            <person name="Tobari Y.N."/>
            <person name="Tomimura Y."/>
            <person name="Tsolas J.M."/>
            <person name="Valente V.L."/>
            <person name="Venter E."/>
            <person name="Venter J.C."/>
            <person name="Vicario S."/>
            <person name="Vieira F.G."/>
            <person name="Vilella A.J."/>
            <person name="Villasante A."/>
            <person name="Walenz B."/>
            <person name="Wang J."/>
            <person name="Wasserman M."/>
            <person name="Watts T."/>
            <person name="Wilson D."/>
            <person name="Wilson R.K."/>
            <person name="Wing R.A."/>
            <person name="Wolfner M.F."/>
            <person name="Wong A."/>
            <person name="Wong G.K."/>
            <person name="Wu C.I."/>
            <person name="Wu G."/>
            <person name="Yamamoto D."/>
            <person name="Yang H.P."/>
            <person name="Yang S.P."/>
            <person name="Yorke J.A."/>
            <person name="Yoshida K."/>
            <person name="Zdobnov E."/>
            <person name="Zhang P."/>
            <person name="Zhang Y."/>
            <person name="Zimin A.V."/>
            <person name="Baldwin J."/>
            <person name="Abdouelleil A."/>
            <person name="Abdulkadir J."/>
            <person name="Abebe A."/>
            <person name="Abera B."/>
            <person name="Abreu J."/>
            <person name="Acer S.C."/>
            <person name="Aftuck L."/>
            <person name="Alexander A."/>
            <person name="An P."/>
            <person name="Anderson E."/>
            <person name="Anderson S."/>
            <person name="Arachi H."/>
            <person name="Azer M."/>
            <person name="Bachantsang P."/>
            <person name="Barry A."/>
            <person name="Bayul T."/>
            <person name="Berlin A."/>
            <person name="Bessette D."/>
            <person name="Bloom T."/>
            <person name="Blye J."/>
            <person name="Boguslavskiy L."/>
            <person name="Bonnet C."/>
            <person name="Boukhgalter B."/>
            <person name="Bourzgui I."/>
            <person name="Brown A."/>
            <person name="Cahill P."/>
            <person name="Channer S."/>
            <person name="Cheshatsang Y."/>
            <person name="Chuda L."/>
            <person name="Citroen M."/>
            <person name="Collymore A."/>
            <person name="Cooke P."/>
            <person name="Costello M."/>
            <person name="D'Aco K."/>
            <person name="Daza R."/>
            <person name="De Haan G."/>
            <person name="DeGray S."/>
            <person name="DeMaso C."/>
            <person name="Dhargay N."/>
            <person name="Dooley K."/>
            <person name="Dooley E."/>
            <person name="Doricent M."/>
            <person name="Dorje P."/>
            <person name="Dorjee K."/>
            <person name="Dupes A."/>
            <person name="Elong R."/>
            <person name="Falk J."/>
            <person name="Farina A."/>
            <person name="Faro S."/>
            <person name="Ferguson D."/>
            <person name="Fisher S."/>
            <person name="Foley C.D."/>
            <person name="Franke A."/>
            <person name="Friedrich D."/>
            <person name="Gadbois L."/>
            <person name="Gearin G."/>
            <person name="Gearin C.R."/>
            <person name="Giannoukos G."/>
            <person name="Goode T."/>
            <person name="Graham J."/>
            <person name="Grandbois E."/>
            <person name="Grewal S."/>
            <person name="Gyaltsen K."/>
            <person name="Hafez N."/>
            <person name="Hagos B."/>
            <person name="Hall J."/>
            <person name="Henson C."/>
            <person name="Hollinger A."/>
            <person name="Honan T."/>
            <person name="Huard M.D."/>
            <person name="Hughes L."/>
            <person name="Hurhula B."/>
            <person name="Husby M.E."/>
            <person name="Kamat A."/>
            <person name="Kanga B."/>
            <person name="Kashin S."/>
            <person name="Khazanovich D."/>
            <person name="Kisner P."/>
            <person name="Lance K."/>
            <person name="Lara M."/>
            <person name="Lee W."/>
            <person name="Lennon N."/>
            <person name="Letendre F."/>
            <person name="LeVine R."/>
            <person name="Lipovsky A."/>
            <person name="Liu X."/>
            <person name="Liu J."/>
            <person name="Liu S."/>
            <person name="Lokyitsang T."/>
            <person name="Lokyitsang Y."/>
            <person name="Lubonja R."/>
            <person name="Lui A."/>
            <person name="MacDonald P."/>
            <person name="Magnisalis V."/>
            <person name="Maru K."/>
            <person name="Matthews C."/>
            <person name="McCusker W."/>
            <person name="McDonough S."/>
            <person name="Mehta T."/>
            <person name="Meldrim J."/>
            <person name="Meneus L."/>
            <person name="Mihai O."/>
            <person name="Mihalev A."/>
            <person name="Mihova T."/>
            <person name="Mittelman R."/>
            <person name="Mlenga V."/>
            <person name="Montmayeur A."/>
            <person name="Mulrain L."/>
            <person name="Navidi A."/>
            <person name="Naylor J."/>
            <person name="Negash T."/>
            <person name="Nguyen T."/>
            <person name="Nguyen N."/>
            <person name="Nicol R."/>
            <person name="Norbu C."/>
            <person name="Norbu N."/>
            <person name="Novod N."/>
            <person name="O'Neill B."/>
            <person name="Osman S."/>
            <person name="Markiewicz E."/>
            <person name="Oyono O.L."/>
            <person name="Patti C."/>
            <person name="Phunkhang P."/>
            <person name="Pierre F."/>
            <person name="Priest M."/>
            <person name="Raghuraman S."/>
            <person name="Rege F."/>
            <person name="Reyes R."/>
            <person name="Rise C."/>
            <person name="Rogov P."/>
            <person name="Ross K."/>
            <person name="Ryan E."/>
            <person name="Settipalli S."/>
            <person name="Shea T."/>
            <person name="Sherpa N."/>
            <person name="Shi L."/>
            <person name="Shih D."/>
            <person name="Sparrow T."/>
            <person name="Spaulding J."/>
            <person name="Stalker J."/>
            <person name="Stange-Thomann N."/>
            <person name="Stavropoulos S."/>
            <person name="Stone C."/>
            <person name="Strader C."/>
            <person name="Tesfaye S."/>
            <person name="Thomson T."/>
            <person name="Thoulutsang Y."/>
            <person name="Thoulutsang D."/>
            <person name="Topham K."/>
            <person name="Topping I."/>
            <person name="Tsamla T."/>
            <person name="Vassiliev H."/>
            <person name="Vo A."/>
            <person name="Wangchuk T."/>
            <person name="Wangdi T."/>
            <person name="Weiand M."/>
            <person name="Wilkinson J."/>
            <person name="Wilson A."/>
            <person name="Yadav S."/>
            <person name="Young G."/>
            <person name="Yu Q."/>
            <person name="Zembek L."/>
            <person name="Zhong D."/>
            <person name="Zimmer A."/>
            <person name="Zwirko Z."/>
            <person name="Jaffe D.B."/>
            <person name="Alvarez P."/>
            <person name="Brockman W."/>
            <person name="Butler J."/>
            <person name="Chin C."/>
            <person name="Gnerre S."/>
            <person name="Grabherr M."/>
            <person name="Kleber M."/>
            <person name="Mauceli E."/>
            <person name="MacCallum I."/>
        </authorList>
    </citation>
    <scope>NUCLEOTIDE SEQUENCE [LARGE SCALE GENOMIC DNA]</scope>
    <source>
        <strain evidence="3">Tucson 15287-2541.00</strain>
    </source>
</reference>
<dbReference type="OrthoDB" id="7882602at2759"/>
<dbReference type="InParanoid" id="B4J7Z8"/>
<dbReference type="KEGG" id="dgr:6561039"/>
<dbReference type="PhylomeDB" id="B4J7Z8"/>
<dbReference type="OMA" id="CHAKPIY"/>
<feature type="signal peptide" evidence="1">
    <location>
        <begin position="1"/>
        <end position="26"/>
    </location>
</feature>
<dbReference type="AlphaFoldDB" id="B4J7Z8"/>
<proteinExistence type="predicted"/>
<organism evidence="3">
    <name type="scientific">Drosophila grimshawi</name>
    <name type="common">Hawaiian fruit fly</name>
    <name type="synonym">Idiomyia grimshawi</name>
    <dbReference type="NCBI Taxonomy" id="7222"/>
    <lineage>
        <taxon>Eukaryota</taxon>
        <taxon>Metazoa</taxon>
        <taxon>Ecdysozoa</taxon>
        <taxon>Arthropoda</taxon>
        <taxon>Hexapoda</taxon>
        <taxon>Insecta</taxon>
        <taxon>Pterygota</taxon>
        <taxon>Neoptera</taxon>
        <taxon>Endopterygota</taxon>
        <taxon>Diptera</taxon>
        <taxon>Brachycera</taxon>
        <taxon>Muscomorpha</taxon>
        <taxon>Ephydroidea</taxon>
        <taxon>Drosophilidae</taxon>
        <taxon>Drosophila</taxon>
        <taxon>Hawaiian Drosophila</taxon>
    </lineage>
</organism>
<dbReference type="eggNOG" id="ENOG502T9GX">
    <property type="taxonomic scope" value="Eukaryota"/>
</dbReference>
<protein>
    <submittedName>
        <fullName evidence="2">GH20016</fullName>
    </submittedName>
</protein>
<feature type="chain" id="PRO_5002808520" evidence="1">
    <location>
        <begin position="27"/>
        <end position="135"/>
    </location>
</feature>
<keyword evidence="3" id="KW-1185">Reference proteome</keyword>
<dbReference type="EMBL" id="CH916367">
    <property type="protein sequence ID" value="EDW02228.1"/>
    <property type="molecule type" value="Genomic_DNA"/>
</dbReference>
<dbReference type="Proteomes" id="UP000001070">
    <property type="component" value="Unassembled WGS sequence"/>
</dbReference>
<evidence type="ECO:0000313" key="3">
    <source>
        <dbReference type="Proteomes" id="UP000001070"/>
    </source>
</evidence>
<dbReference type="HOGENOM" id="CLU_1940289_0_0_1"/>
<keyword evidence="1" id="KW-0732">Signal</keyword>